<dbReference type="Proteomes" id="UP000276178">
    <property type="component" value="Unassembled WGS sequence"/>
</dbReference>
<evidence type="ECO:0000313" key="2">
    <source>
        <dbReference type="EMBL" id="RNB45246.1"/>
    </source>
</evidence>
<comment type="caution">
    <text evidence="2">The sequence shown here is derived from an EMBL/GenBank/DDBJ whole genome shotgun (WGS) entry which is preliminary data.</text>
</comment>
<evidence type="ECO:0000313" key="3">
    <source>
        <dbReference type="Proteomes" id="UP000276178"/>
    </source>
</evidence>
<dbReference type="GeneID" id="82811424"/>
<dbReference type="Proteomes" id="UP000317180">
    <property type="component" value="Unassembled WGS sequence"/>
</dbReference>
<reference evidence="1 4" key="2">
    <citation type="submission" date="2019-06" db="EMBL/GenBank/DDBJ databases">
        <title>Whole genome shotgun sequence of Brevibacillus agri NBRC 15538.</title>
        <authorList>
            <person name="Hosoyama A."/>
            <person name="Uohara A."/>
            <person name="Ohji S."/>
            <person name="Ichikawa N."/>
        </authorList>
    </citation>
    <scope>NUCLEOTIDE SEQUENCE [LARGE SCALE GENOMIC DNA]</scope>
    <source>
        <strain evidence="1 4">NBRC 15538</strain>
    </source>
</reference>
<reference evidence="2 3" key="1">
    <citation type="submission" date="2018-10" db="EMBL/GenBank/DDBJ databases">
        <title>Phylogenomics of Brevibacillus.</title>
        <authorList>
            <person name="Dunlap C."/>
        </authorList>
    </citation>
    <scope>NUCLEOTIDE SEQUENCE [LARGE SCALE GENOMIC DNA]</scope>
    <source>
        <strain evidence="2 3">NRRL NRS 1219</strain>
    </source>
</reference>
<dbReference type="AlphaFoldDB" id="A0A3M8A2C7"/>
<keyword evidence="4" id="KW-1185">Reference proteome</keyword>
<organism evidence="2 3">
    <name type="scientific">Brevibacillus agri</name>
    <dbReference type="NCBI Taxonomy" id="51101"/>
    <lineage>
        <taxon>Bacteria</taxon>
        <taxon>Bacillati</taxon>
        <taxon>Bacillota</taxon>
        <taxon>Bacilli</taxon>
        <taxon>Bacillales</taxon>
        <taxon>Paenibacillaceae</taxon>
        <taxon>Brevibacillus</taxon>
    </lineage>
</organism>
<evidence type="ECO:0000313" key="4">
    <source>
        <dbReference type="Proteomes" id="UP000317180"/>
    </source>
</evidence>
<dbReference type="OrthoDB" id="2473448at2"/>
<gene>
    <name evidence="1" type="ORF">BAG01nite_33000</name>
    <name evidence="2" type="ORF">EB820_25805</name>
</gene>
<evidence type="ECO:0000313" key="1">
    <source>
        <dbReference type="EMBL" id="GED27198.1"/>
    </source>
</evidence>
<protein>
    <submittedName>
        <fullName evidence="2">Uncharacterized protein</fullName>
    </submittedName>
</protein>
<dbReference type="EMBL" id="BJOD01000036">
    <property type="protein sequence ID" value="GED27198.1"/>
    <property type="molecule type" value="Genomic_DNA"/>
</dbReference>
<dbReference type="EMBL" id="RHHN01000146">
    <property type="protein sequence ID" value="RNB45246.1"/>
    <property type="molecule type" value="Genomic_DNA"/>
</dbReference>
<proteinExistence type="predicted"/>
<accession>A0A3M8A2C7</accession>
<sequence>MTAVEGNIQVNGKDYQCECTYDGDSQYNVQVRNGKKVVANYKISAGSEGEVLEFARAHFAADVELGNVQG</sequence>
<dbReference type="RefSeq" id="WP_026557274.1">
    <property type="nucleotide sequence ID" value="NZ_BJOD01000036.1"/>
</dbReference>
<name>A0A3M8A2C7_9BACL</name>